<dbReference type="Proteomes" id="UP000887577">
    <property type="component" value="Unplaced"/>
</dbReference>
<dbReference type="AlphaFoldDB" id="A0A914YTD5"/>
<accession>A0A914YTD5</accession>
<reference evidence="2" key="1">
    <citation type="submission" date="2022-11" db="UniProtKB">
        <authorList>
            <consortium name="WormBaseParasite"/>
        </authorList>
    </citation>
    <scope>IDENTIFICATION</scope>
</reference>
<organism evidence="1 2">
    <name type="scientific">Panagrolaimus superbus</name>
    <dbReference type="NCBI Taxonomy" id="310955"/>
    <lineage>
        <taxon>Eukaryota</taxon>
        <taxon>Metazoa</taxon>
        <taxon>Ecdysozoa</taxon>
        <taxon>Nematoda</taxon>
        <taxon>Chromadorea</taxon>
        <taxon>Rhabditida</taxon>
        <taxon>Tylenchina</taxon>
        <taxon>Panagrolaimomorpha</taxon>
        <taxon>Panagrolaimoidea</taxon>
        <taxon>Panagrolaimidae</taxon>
        <taxon>Panagrolaimus</taxon>
    </lineage>
</organism>
<evidence type="ECO:0000313" key="2">
    <source>
        <dbReference type="WBParaSite" id="PSU_v2.g2929.t1"/>
    </source>
</evidence>
<evidence type="ECO:0000313" key="1">
    <source>
        <dbReference type="Proteomes" id="UP000887577"/>
    </source>
</evidence>
<protein>
    <submittedName>
        <fullName evidence="2">Uncharacterized protein</fullName>
    </submittedName>
</protein>
<dbReference type="WBParaSite" id="PSU_v2.g2929.t1">
    <property type="protein sequence ID" value="PSU_v2.g2929.t1"/>
    <property type="gene ID" value="PSU_v2.g2929"/>
</dbReference>
<proteinExistence type="predicted"/>
<sequence length="124" mass="14517">MYWRCWLDSSCSATIITDLNYELKNRGQTHTYDPNPLEVEKRRLLFNIQRRAADTVESTAHIVTSIRSNAAEPILIALPSHEALAQKIQRQRRKERGVILDNTIDFEIPPHLKVYERTNDQFVR</sequence>
<name>A0A914YTD5_9BILA</name>
<keyword evidence="1" id="KW-1185">Reference proteome</keyword>